<dbReference type="EMBL" id="LR796625">
    <property type="protein sequence ID" value="CAB4155035.1"/>
    <property type="molecule type" value="Genomic_DNA"/>
</dbReference>
<evidence type="ECO:0000313" key="2">
    <source>
        <dbReference type="EMBL" id="CAB4155035.1"/>
    </source>
</evidence>
<proteinExistence type="predicted"/>
<gene>
    <name evidence="4" type="ORF">UFOVP1307_62</name>
    <name evidence="2" type="ORF">UFOVP651_61</name>
    <name evidence="3" type="ORF">UFOVP902_140</name>
</gene>
<evidence type="ECO:0000313" key="4">
    <source>
        <dbReference type="EMBL" id="CAB4198274.1"/>
    </source>
</evidence>
<sequence length="180" mass="19643">MIKLKTILSEGHAWEREAGKPLPTLADTTAAYQAKLKEQSADQPISSPLDSREKISAATHVVYSCNIQMPNGEIFPGVRIAVPKGPNAEQEVLAKIDDKFGAESVVRSISKAMKPSMNSNDRDYGIDTASKMESADAKPDYIDLDKDGDEEESMRKAASDMNESFISKLKKNLIGGALRK</sequence>
<reference evidence="3" key="1">
    <citation type="submission" date="2020-05" db="EMBL/GenBank/DDBJ databases">
        <authorList>
            <person name="Chiriac C."/>
            <person name="Salcher M."/>
            <person name="Ghai R."/>
            <person name="Kavagutti S V."/>
        </authorList>
    </citation>
    <scope>NUCLEOTIDE SEQUENCE</scope>
</reference>
<dbReference type="EMBL" id="LR797270">
    <property type="protein sequence ID" value="CAB4198274.1"/>
    <property type="molecule type" value="Genomic_DNA"/>
</dbReference>
<evidence type="ECO:0000313" key="3">
    <source>
        <dbReference type="EMBL" id="CAB4170907.1"/>
    </source>
</evidence>
<dbReference type="EMBL" id="LR796859">
    <property type="protein sequence ID" value="CAB4170907.1"/>
    <property type="molecule type" value="Genomic_DNA"/>
</dbReference>
<organism evidence="3">
    <name type="scientific">uncultured Caudovirales phage</name>
    <dbReference type="NCBI Taxonomy" id="2100421"/>
    <lineage>
        <taxon>Viruses</taxon>
        <taxon>Duplodnaviria</taxon>
        <taxon>Heunggongvirae</taxon>
        <taxon>Uroviricota</taxon>
        <taxon>Caudoviricetes</taxon>
        <taxon>Peduoviridae</taxon>
        <taxon>Maltschvirus</taxon>
        <taxon>Maltschvirus maltsch</taxon>
    </lineage>
</organism>
<name>A0A6J5PIH2_9CAUD</name>
<protein>
    <submittedName>
        <fullName evidence="3">Uncharacterized protein</fullName>
    </submittedName>
</protein>
<feature type="region of interest" description="Disordered" evidence="1">
    <location>
        <begin position="114"/>
        <end position="154"/>
    </location>
</feature>
<evidence type="ECO:0000256" key="1">
    <source>
        <dbReference type="SAM" id="MobiDB-lite"/>
    </source>
</evidence>
<accession>A0A6J5PIH2</accession>
<feature type="compositionally biased region" description="Basic and acidic residues" evidence="1">
    <location>
        <begin position="133"/>
        <end position="145"/>
    </location>
</feature>